<organism evidence="8 9">
    <name type="scientific">Branchiostoma floridae</name>
    <name type="common">Florida lancelet</name>
    <name type="synonym">Amphioxus</name>
    <dbReference type="NCBI Taxonomy" id="7739"/>
    <lineage>
        <taxon>Eukaryota</taxon>
        <taxon>Metazoa</taxon>
        <taxon>Chordata</taxon>
        <taxon>Cephalochordata</taxon>
        <taxon>Leptocardii</taxon>
        <taxon>Amphioxiformes</taxon>
        <taxon>Branchiostomatidae</taxon>
        <taxon>Branchiostoma</taxon>
    </lineage>
</organism>
<evidence type="ECO:0000256" key="3">
    <source>
        <dbReference type="PROSITE-ProRule" id="PRU00121"/>
    </source>
</evidence>
<dbReference type="SUPFAM" id="SSF57440">
    <property type="entry name" value="Kringle-like"/>
    <property type="match status" value="1"/>
</dbReference>
<dbReference type="SUPFAM" id="SSF57424">
    <property type="entry name" value="LDL receptor-like module"/>
    <property type="match status" value="2"/>
</dbReference>
<dbReference type="SMART" id="SM00192">
    <property type="entry name" value="LDLa"/>
    <property type="match status" value="2"/>
</dbReference>
<evidence type="ECO:0000256" key="1">
    <source>
        <dbReference type="ARBA" id="ARBA00022572"/>
    </source>
</evidence>
<comment type="caution">
    <text evidence="3">Lacks conserved residue(s) required for the propagation of feature annotation.</text>
</comment>
<proteinExistence type="predicted"/>
<dbReference type="Proteomes" id="UP000001554">
    <property type="component" value="Chromosome 9"/>
</dbReference>
<evidence type="ECO:0000313" key="8">
    <source>
        <dbReference type="Proteomes" id="UP000001554"/>
    </source>
</evidence>
<feature type="disulfide bond" evidence="4">
    <location>
        <begin position="152"/>
        <end position="167"/>
    </location>
</feature>
<feature type="compositionally biased region" description="Low complexity" evidence="5">
    <location>
        <begin position="302"/>
        <end position="312"/>
    </location>
</feature>
<dbReference type="InterPro" id="IPR013806">
    <property type="entry name" value="Kringle-like"/>
</dbReference>
<dbReference type="InterPro" id="IPR000001">
    <property type="entry name" value="Kringle"/>
</dbReference>
<dbReference type="PROSITE" id="PS50070">
    <property type="entry name" value="KRINGLE_2"/>
    <property type="match status" value="1"/>
</dbReference>
<evidence type="ECO:0000256" key="6">
    <source>
        <dbReference type="SAM" id="Phobius"/>
    </source>
</evidence>
<feature type="region of interest" description="Disordered" evidence="5">
    <location>
        <begin position="206"/>
        <end position="331"/>
    </location>
</feature>
<dbReference type="Gene3D" id="4.10.400.10">
    <property type="entry name" value="Low-density Lipoprotein Receptor"/>
    <property type="match status" value="2"/>
</dbReference>
<keyword evidence="1 3" id="KW-0420">Kringle</keyword>
<feature type="compositionally biased region" description="Gly residues" evidence="5">
    <location>
        <begin position="221"/>
        <end position="233"/>
    </location>
</feature>
<keyword evidence="2 4" id="KW-1015">Disulfide bond</keyword>
<dbReference type="InterPro" id="IPR036055">
    <property type="entry name" value="LDL_receptor-like_sf"/>
</dbReference>
<protein>
    <submittedName>
        <fullName evidence="9">Uncharacterized protein LOC118423439</fullName>
    </submittedName>
</protein>
<evidence type="ECO:0000256" key="4">
    <source>
        <dbReference type="PROSITE-ProRule" id="PRU00124"/>
    </source>
</evidence>
<dbReference type="Pfam" id="PF00057">
    <property type="entry name" value="Ldl_recept_a"/>
    <property type="match status" value="1"/>
</dbReference>
<feature type="compositionally biased region" description="Polar residues" evidence="5">
    <location>
        <begin position="281"/>
        <end position="299"/>
    </location>
</feature>
<dbReference type="PROSITE" id="PS50068">
    <property type="entry name" value="LDLRA_2"/>
    <property type="match status" value="2"/>
</dbReference>
<feature type="compositionally biased region" description="Gly residues" evidence="5">
    <location>
        <begin position="319"/>
        <end position="331"/>
    </location>
</feature>
<dbReference type="InterPro" id="IPR038178">
    <property type="entry name" value="Kringle_sf"/>
</dbReference>
<name>A0A9J7MZT0_BRAFL</name>
<dbReference type="RefSeq" id="XP_035687482.1">
    <property type="nucleotide sequence ID" value="XM_035831589.1"/>
</dbReference>
<dbReference type="InterPro" id="IPR051221">
    <property type="entry name" value="LDLR-related"/>
</dbReference>
<dbReference type="GeneID" id="118423439"/>
<dbReference type="Gene3D" id="2.40.20.10">
    <property type="entry name" value="Plasminogen Kringle 4"/>
    <property type="match status" value="1"/>
</dbReference>
<reference evidence="9" key="2">
    <citation type="submission" date="2025-08" db="UniProtKB">
        <authorList>
            <consortium name="RefSeq"/>
        </authorList>
    </citation>
    <scope>IDENTIFICATION</scope>
    <source>
        <strain evidence="9">S238N-H82</strain>
        <tissue evidence="9">Testes</tissue>
    </source>
</reference>
<dbReference type="KEGG" id="bfo:118423439"/>
<dbReference type="OrthoDB" id="9988974at2759"/>
<keyword evidence="6" id="KW-0472">Membrane</keyword>
<dbReference type="PANTHER" id="PTHR22722">
    <property type="entry name" value="LOW-DENSITY LIPOPROTEIN RECEPTOR-RELATED PROTEIN 2-RELATED"/>
    <property type="match status" value="1"/>
</dbReference>
<evidence type="ECO:0000313" key="9">
    <source>
        <dbReference type="RefSeq" id="XP_035687482.1"/>
    </source>
</evidence>
<dbReference type="InterPro" id="IPR002172">
    <property type="entry name" value="LDrepeatLR_classA_rpt"/>
</dbReference>
<dbReference type="CDD" id="cd00112">
    <property type="entry name" value="LDLa"/>
    <property type="match status" value="2"/>
</dbReference>
<dbReference type="AlphaFoldDB" id="A0A9J7MZT0"/>
<keyword evidence="8" id="KW-1185">Reference proteome</keyword>
<feature type="domain" description="Kringle" evidence="7">
    <location>
        <begin position="8"/>
        <end position="53"/>
    </location>
</feature>
<accession>A0A9J7MZT0</accession>
<reference evidence="8" key="1">
    <citation type="journal article" date="2020" name="Nat. Ecol. Evol.">
        <title>Deeply conserved synteny resolves early events in vertebrate evolution.</title>
        <authorList>
            <person name="Simakov O."/>
            <person name="Marletaz F."/>
            <person name="Yue J.X."/>
            <person name="O'Connell B."/>
            <person name="Jenkins J."/>
            <person name="Brandt A."/>
            <person name="Calef R."/>
            <person name="Tung C.H."/>
            <person name="Huang T.K."/>
            <person name="Schmutz J."/>
            <person name="Satoh N."/>
            <person name="Yu J.K."/>
            <person name="Putnam N.H."/>
            <person name="Green R.E."/>
            <person name="Rokhsar D.S."/>
        </authorList>
    </citation>
    <scope>NUCLEOTIDE SEQUENCE [LARGE SCALE GENOMIC DNA]</scope>
    <source>
        <strain evidence="8">S238N-H82</strain>
    </source>
</reference>
<evidence type="ECO:0000256" key="5">
    <source>
        <dbReference type="SAM" id="MobiDB-lite"/>
    </source>
</evidence>
<dbReference type="PANTHER" id="PTHR22722:SF5">
    <property type="entry name" value="LOW-DENSITY LIPOPROTEIN RECEPTOR-RELATED PROTEIN 1B"/>
    <property type="match status" value="1"/>
</dbReference>
<sequence>MVKVIMRPGDYQMFDLQENYCRNPFSYPRPLCFVINPHDSEHSFWDFCPIPNCNPTTTIPVTTPTTTPMPTTVRRHITPQLPTASGGEVTASLRPGRTHARHSSLVSRITRVTPPTGASLEKSTAQSAVKACRLDQFQCNNDKRCISRQSVCDNLVDCSDRSDEENCAFRCAADEFFCDDLCYPAFFTCDGWDDCTDGSDEDPANCILPDHSTTSQPLAGVDGGDTEGQGGQSNGQSQNVGDSENGNGQTGDHENGNGQTGDSENDNGHSDSGIDGIDTFANGTNVYLNDTSYHGSNETDSQDGGSQGNNNGKHINGEQGNGDDQGNGDGMYGGDSYGKAYNVSDYEELWLRFNLSVKNLTKLPCPCFVFGRQLIGRSSPASLISASIPLTVFLYVMFRLMICIL</sequence>
<keyword evidence="6" id="KW-1133">Transmembrane helix</keyword>
<evidence type="ECO:0000259" key="7">
    <source>
        <dbReference type="PROSITE" id="PS50070"/>
    </source>
</evidence>
<keyword evidence="6" id="KW-0812">Transmembrane</keyword>
<feature type="transmembrane region" description="Helical" evidence="6">
    <location>
        <begin position="383"/>
        <end position="402"/>
    </location>
</feature>
<evidence type="ECO:0000256" key="2">
    <source>
        <dbReference type="ARBA" id="ARBA00023157"/>
    </source>
</evidence>
<gene>
    <name evidence="9" type="primary">LOC118423439</name>
</gene>
<dbReference type="PRINTS" id="PR00261">
    <property type="entry name" value="LDLRECEPTOR"/>
</dbReference>